<dbReference type="AlphaFoldDB" id="A0A2M3ZRF4"/>
<dbReference type="EMBL" id="GGFM01010370">
    <property type="protein sequence ID" value="MBW31121.1"/>
    <property type="molecule type" value="Transcribed_RNA"/>
</dbReference>
<proteinExistence type="predicted"/>
<organism evidence="2">
    <name type="scientific">Anopheles braziliensis</name>
    <dbReference type="NCBI Taxonomy" id="58242"/>
    <lineage>
        <taxon>Eukaryota</taxon>
        <taxon>Metazoa</taxon>
        <taxon>Ecdysozoa</taxon>
        <taxon>Arthropoda</taxon>
        <taxon>Hexapoda</taxon>
        <taxon>Insecta</taxon>
        <taxon>Pterygota</taxon>
        <taxon>Neoptera</taxon>
        <taxon>Endopterygota</taxon>
        <taxon>Diptera</taxon>
        <taxon>Nematocera</taxon>
        <taxon>Culicoidea</taxon>
        <taxon>Culicidae</taxon>
        <taxon>Anophelinae</taxon>
        <taxon>Anopheles</taxon>
    </lineage>
</organism>
<feature type="chain" id="PRO_5014785618" evidence="1">
    <location>
        <begin position="21"/>
        <end position="77"/>
    </location>
</feature>
<sequence>MRAGCALVGSLLALLLLCRGQHNSARTSHRISVAVWTFFLGSCSRSGVSRSKIMREIQPRADVVAVLRVPQLTLPPG</sequence>
<keyword evidence="1" id="KW-0732">Signal</keyword>
<protein>
    <submittedName>
        <fullName evidence="2">Putative secreted peptide</fullName>
    </submittedName>
</protein>
<reference evidence="2" key="1">
    <citation type="submission" date="2018-01" db="EMBL/GenBank/DDBJ databases">
        <title>An insight into the sialome of Amazonian anophelines.</title>
        <authorList>
            <person name="Ribeiro J.M."/>
            <person name="Scarpassa V."/>
            <person name="Calvo E."/>
        </authorList>
    </citation>
    <scope>NUCLEOTIDE SEQUENCE</scope>
    <source>
        <tissue evidence="2">Salivary glands</tissue>
    </source>
</reference>
<name>A0A2M3ZRF4_9DIPT</name>
<evidence type="ECO:0000256" key="1">
    <source>
        <dbReference type="SAM" id="SignalP"/>
    </source>
</evidence>
<feature type="signal peptide" evidence="1">
    <location>
        <begin position="1"/>
        <end position="20"/>
    </location>
</feature>
<evidence type="ECO:0000313" key="2">
    <source>
        <dbReference type="EMBL" id="MBW31121.1"/>
    </source>
</evidence>
<accession>A0A2M3ZRF4</accession>